<keyword evidence="3" id="KW-1185">Reference proteome</keyword>
<protein>
    <submittedName>
        <fullName evidence="2">Uncharacterized protein</fullName>
    </submittedName>
</protein>
<name>A0ABN3EHX8_9ACTN</name>
<organism evidence="2 3">
    <name type="scientific">Kitasatospora cystarginea</name>
    <dbReference type="NCBI Taxonomy" id="58350"/>
    <lineage>
        <taxon>Bacteria</taxon>
        <taxon>Bacillati</taxon>
        <taxon>Actinomycetota</taxon>
        <taxon>Actinomycetes</taxon>
        <taxon>Kitasatosporales</taxon>
        <taxon>Streptomycetaceae</taxon>
        <taxon>Kitasatospora</taxon>
    </lineage>
</organism>
<dbReference type="EMBL" id="BAAATR010000024">
    <property type="protein sequence ID" value="GAA2259092.1"/>
    <property type="molecule type" value="Genomic_DNA"/>
</dbReference>
<keyword evidence="1" id="KW-0812">Transmembrane</keyword>
<keyword evidence="1" id="KW-1133">Transmembrane helix</keyword>
<gene>
    <name evidence="2" type="ORF">GCM10010430_48920</name>
</gene>
<comment type="caution">
    <text evidence="2">The sequence shown here is derived from an EMBL/GenBank/DDBJ whole genome shotgun (WGS) entry which is preliminary data.</text>
</comment>
<accession>A0ABN3EHX8</accession>
<sequence>MLLESDYESTRHPVTAPAPAGAFFIWGGKLNFDSALAAAVVIGLVAVCVVGLLVVLIGFIAWIAIRKARPAEVTMVLAELQGIIQALHDYIPRFRLAGSNVSVGTQESVRAVEEGQPSLLRGQQVDDSTYEVFGGRE</sequence>
<feature type="transmembrane region" description="Helical" evidence="1">
    <location>
        <begin position="36"/>
        <end position="65"/>
    </location>
</feature>
<proteinExistence type="predicted"/>
<keyword evidence="1" id="KW-0472">Membrane</keyword>
<evidence type="ECO:0000313" key="2">
    <source>
        <dbReference type="EMBL" id="GAA2259092.1"/>
    </source>
</evidence>
<evidence type="ECO:0000313" key="3">
    <source>
        <dbReference type="Proteomes" id="UP001500305"/>
    </source>
</evidence>
<reference evidence="2 3" key="1">
    <citation type="journal article" date="2019" name="Int. J. Syst. Evol. Microbiol.">
        <title>The Global Catalogue of Microorganisms (GCM) 10K type strain sequencing project: providing services to taxonomists for standard genome sequencing and annotation.</title>
        <authorList>
            <consortium name="The Broad Institute Genomics Platform"/>
            <consortium name="The Broad Institute Genome Sequencing Center for Infectious Disease"/>
            <person name="Wu L."/>
            <person name="Ma J."/>
        </authorList>
    </citation>
    <scope>NUCLEOTIDE SEQUENCE [LARGE SCALE GENOMIC DNA]</scope>
    <source>
        <strain evidence="2 3">JCM 7356</strain>
    </source>
</reference>
<evidence type="ECO:0000256" key="1">
    <source>
        <dbReference type="SAM" id="Phobius"/>
    </source>
</evidence>
<dbReference type="Proteomes" id="UP001500305">
    <property type="component" value="Unassembled WGS sequence"/>
</dbReference>